<sequence length="36" mass="4501">MVLNADLMVIYKYRNQIYFNYSRNNECNHHFCIFLL</sequence>
<name>A0A8S5RDS0_9VIRU</name>
<protein>
    <submittedName>
        <fullName evidence="1">Uncharacterized protein</fullName>
    </submittedName>
</protein>
<dbReference type="EMBL" id="BK059093">
    <property type="protein sequence ID" value="DAE29299.1"/>
    <property type="molecule type" value="Genomic_DNA"/>
</dbReference>
<organism evidence="1">
    <name type="scientific">virus sp. ctx9V1</name>
    <dbReference type="NCBI Taxonomy" id="2828001"/>
    <lineage>
        <taxon>Viruses</taxon>
    </lineage>
</organism>
<accession>A0A8S5RDS0</accession>
<proteinExistence type="predicted"/>
<evidence type="ECO:0000313" key="1">
    <source>
        <dbReference type="EMBL" id="DAE29299.1"/>
    </source>
</evidence>
<reference evidence="1" key="1">
    <citation type="journal article" date="2021" name="Proc. Natl. Acad. Sci. U.S.A.">
        <title>A Catalog of Tens of Thousands of Viruses from Human Metagenomes Reveals Hidden Associations with Chronic Diseases.</title>
        <authorList>
            <person name="Tisza M.J."/>
            <person name="Buck C.B."/>
        </authorList>
    </citation>
    <scope>NUCLEOTIDE SEQUENCE</scope>
    <source>
        <strain evidence="1">Ctx9V1</strain>
    </source>
</reference>